<keyword evidence="5" id="KW-0472">Membrane</keyword>
<evidence type="ECO:0000256" key="5">
    <source>
        <dbReference type="SAM" id="Phobius"/>
    </source>
</evidence>
<feature type="binding site" evidence="3">
    <location>
        <position position="149"/>
    </location>
    <ligand>
        <name>GTP</name>
        <dbReference type="ChEBI" id="CHEBI:37565"/>
    </ligand>
</feature>
<keyword evidence="1 3" id="KW-0547">Nucleotide-binding</keyword>
<dbReference type="RefSeq" id="XP_029656865.1">
    <property type="nucleotide sequence ID" value="XM_029801005.2"/>
</dbReference>
<evidence type="ECO:0000256" key="4">
    <source>
        <dbReference type="PIRSR" id="PIRSR606689-2"/>
    </source>
</evidence>
<feature type="binding site" evidence="4">
    <location>
        <position position="109"/>
    </location>
    <ligand>
        <name>Mg(2+)</name>
        <dbReference type="ChEBI" id="CHEBI:18420"/>
    </ligand>
</feature>
<sequence length="262" mass="29154">MWKGIRPFVAMVITAGLSIIAGYTFYVLKRRSRDDKKADETCSLPEKETSDEPIEKEVEVDDGDSVTTVNKQLQSEEQIKQNASVKTTRIDDHNKKRVLVLGVEKAGKTTFISAMSNQLSSEKYVPTQGFSVVTTSVGEKALNFWEVGGAPNLRPHWGRYIDGTNLLLYVIDSTDAKLVDLAKDELNKLVKANQYLDTIPWLIIASKQDLLGAMSPDEIRELLNIPQVPKQPEKIVIGMELPAKGLKKGISKVKSFLTETAF</sequence>
<feature type="transmembrane region" description="Helical" evidence="5">
    <location>
        <begin position="6"/>
        <end position="28"/>
    </location>
</feature>
<dbReference type="PRINTS" id="PR00328">
    <property type="entry name" value="SAR1GTPBP"/>
</dbReference>
<dbReference type="InterPro" id="IPR053254">
    <property type="entry name" value="Arf-like_GTPase"/>
</dbReference>
<keyword evidence="5" id="KW-1133">Transmembrane helix</keyword>
<dbReference type="PROSITE" id="PS51417">
    <property type="entry name" value="ARF"/>
    <property type="match status" value="1"/>
</dbReference>
<evidence type="ECO:0000313" key="7">
    <source>
        <dbReference type="RefSeq" id="XP_029656865.1"/>
    </source>
</evidence>
<dbReference type="Proteomes" id="UP000515154">
    <property type="component" value="Linkage group LG2"/>
</dbReference>
<evidence type="ECO:0000256" key="2">
    <source>
        <dbReference type="ARBA" id="ARBA00023134"/>
    </source>
</evidence>
<evidence type="ECO:0000313" key="6">
    <source>
        <dbReference type="Proteomes" id="UP000515154"/>
    </source>
</evidence>
<keyword evidence="4" id="KW-0479">Metal-binding</keyword>
<dbReference type="InterPro" id="IPR027417">
    <property type="entry name" value="P-loop_NTPase"/>
</dbReference>
<dbReference type="Pfam" id="PF00025">
    <property type="entry name" value="Arf"/>
    <property type="match status" value="1"/>
</dbReference>
<dbReference type="InterPro" id="IPR006689">
    <property type="entry name" value="Small_GTPase_ARF/SAR"/>
</dbReference>
<dbReference type="GO" id="GO:0046872">
    <property type="term" value="F:metal ion binding"/>
    <property type="evidence" value="ECO:0007669"/>
    <property type="project" value="UniProtKB-KW"/>
</dbReference>
<evidence type="ECO:0000256" key="3">
    <source>
        <dbReference type="PIRSR" id="PIRSR606689-1"/>
    </source>
</evidence>
<proteinExistence type="predicted"/>
<keyword evidence="5" id="KW-0812">Transmembrane</keyword>
<name>A0A6P7U3L3_9MOLL</name>
<protein>
    <submittedName>
        <fullName evidence="7">ADP-ribosylation factor-like protein 3</fullName>
    </submittedName>
</protein>
<dbReference type="KEGG" id="osn:115230893"/>
<feature type="binding site" evidence="3">
    <location>
        <begin position="102"/>
        <end position="109"/>
    </location>
    <ligand>
        <name>GTP</name>
        <dbReference type="ChEBI" id="CHEBI:37565"/>
    </ligand>
</feature>
<dbReference type="Gene3D" id="3.40.50.300">
    <property type="entry name" value="P-loop containing nucleotide triphosphate hydrolases"/>
    <property type="match status" value="1"/>
</dbReference>
<keyword evidence="2 3" id="KW-0342">GTP-binding</keyword>
<keyword evidence="6" id="KW-1185">Reference proteome</keyword>
<dbReference type="AlphaFoldDB" id="A0A6P7U3L3"/>
<organism evidence="6 7">
    <name type="scientific">Octopus sinensis</name>
    <name type="common">East Asian common octopus</name>
    <dbReference type="NCBI Taxonomy" id="2607531"/>
    <lineage>
        <taxon>Eukaryota</taxon>
        <taxon>Metazoa</taxon>
        <taxon>Spiralia</taxon>
        <taxon>Lophotrochozoa</taxon>
        <taxon>Mollusca</taxon>
        <taxon>Cephalopoda</taxon>
        <taxon>Coleoidea</taxon>
        <taxon>Octopodiformes</taxon>
        <taxon>Octopoda</taxon>
        <taxon>Incirrata</taxon>
        <taxon>Octopodidae</taxon>
        <taxon>Octopus</taxon>
    </lineage>
</organism>
<dbReference type="SMART" id="SM00178">
    <property type="entry name" value="SAR"/>
    <property type="match status" value="1"/>
</dbReference>
<dbReference type="SUPFAM" id="SSF52540">
    <property type="entry name" value="P-loop containing nucleoside triphosphate hydrolases"/>
    <property type="match status" value="1"/>
</dbReference>
<feature type="binding site" evidence="4">
    <location>
        <position position="127"/>
    </location>
    <ligand>
        <name>Mg(2+)</name>
        <dbReference type="ChEBI" id="CHEBI:18420"/>
    </ligand>
</feature>
<keyword evidence="4" id="KW-0460">Magnesium</keyword>
<dbReference type="GO" id="GO:0003924">
    <property type="term" value="F:GTPase activity"/>
    <property type="evidence" value="ECO:0007669"/>
    <property type="project" value="InterPro"/>
</dbReference>
<reference evidence="7" key="1">
    <citation type="submission" date="2025-08" db="UniProtKB">
        <authorList>
            <consortium name="RefSeq"/>
        </authorList>
    </citation>
    <scope>IDENTIFICATION</scope>
</reference>
<gene>
    <name evidence="7" type="primary">LOC115230893</name>
</gene>
<accession>A0A6P7U3L3</accession>
<evidence type="ECO:0000256" key="1">
    <source>
        <dbReference type="ARBA" id="ARBA00022741"/>
    </source>
</evidence>
<dbReference type="GO" id="GO:0005525">
    <property type="term" value="F:GTP binding"/>
    <property type="evidence" value="ECO:0007669"/>
    <property type="project" value="UniProtKB-KW"/>
</dbReference>
<dbReference type="PANTHER" id="PTHR46724">
    <property type="entry name" value="ADP-RIBOSYLATION FACTOR-LIKE PROTEIN 9-RELATED"/>
    <property type="match status" value="1"/>
</dbReference>
<dbReference type="SMART" id="SM00177">
    <property type="entry name" value="ARF"/>
    <property type="match status" value="1"/>
</dbReference>